<comment type="caution">
    <text evidence="2">The sequence shown here is derived from an EMBL/GenBank/DDBJ whole genome shotgun (WGS) entry which is preliminary data.</text>
</comment>
<protein>
    <submittedName>
        <fullName evidence="2">Uncharacterized protein</fullName>
    </submittedName>
</protein>
<sequence>MVAKTLIFLLLLCTVITSRADTIDYWHVRYNGKLIREYNIHEYEKIIHIKALTLKASDSISVNYSNDRPCSNCETGLILLDDRKIKHSIVKGNGMFKPLTFSLKDAQNIGGKSFDIYYSDRYKTDLYLFTIYIE</sequence>
<evidence type="ECO:0000313" key="3">
    <source>
        <dbReference type="Proteomes" id="UP001596958"/>
    </source>
</evidence>
<accession>A0ABW2YR40</accession>
<feature type="chain" id="PRO_5046007670" evidence="1">
    <location>
        <begin position="21"/>
        <end position="134"/>
    </location>
</feature>
<reference evidence="3" key="1">
    <citation type="journal article" date="2019" name="Int. J. Syst. Evol. Microbiol.">
        <title>The Global Catalogue of Microorganisms (GCM) 10K type strain sequencing project: providing services to taxonomists for standard genome sequencing and annotation.</title>
        <authorList>
            <consortium name="The Broad Institute Genomics Platform"/>
            <consortium name="The Broad Institute Genome Sequencing Center for Infectious Disease"/>
            <person name="Wu L."/>
            <person name="Ma J."/>
        </authorList>
    </citation>
    <scope>NUCLEOTIDE SEQUENCE [LARGE SCALE GENOMIC DNA]</scope>
    <source>
        <strain evidence="3">CCUG 63418</strain>
    </source>
</reference>
<organism evidence="2 3">
    <name type="scientific">Mucilaginibacter calamicampi</name>
    <dbReference type="NCBI Taxonomy" id="1302352"/>
    <lineage>
        <taxon>Bacteria</taxon>
        <taxon>Pseudomonadati</taxon>
        <taxon>Bacteroidota</taxon>
        <taxon>Sphingobacteriia</taxon>
        <taxon>Sphingobacteriales</taxon>
        <taxon>Sphingobacteriaceae</taxon>
        <taxon>Mucilaginibacter</taxon>
    </lineage>
</organism>
<dbReference type="RefSeq" id="WP_377096731.1">
    <property type="nucleotide sequence ID" value="NZ_JBHTHU010000001.1"/>
</dbReference>
<dbReference type="Proteomes" id="UP001596958">
    <property type="component" value="Unassembled WGS sequence"/>
</dbReference>
<dbReference type="EMBL" id="JBHTHU010000001">
    <property type="protein sequence ID" value="MFD0748853.1"/>
    <property type="molecule type" value="Genomic_DNA"/>
</dbReference>
<proteinExistence type="predicted"/>
<evidence type="ECO:0000256" key="1">
    <source>
        <dbReference type="SAM" id="SignalP"/>
    </source>
</evidence>
<evidence type="ECO:0000313" key="2">
    <source>
        <dbReference type="EMBL" id="MFD0748853.1"/>
    </source>
</evidence>
<keyword evidence="3" id="KW-1185">Reference proteome</keyword>
<feature type="signal peptide" evidence="1">
    <location>
        <begin position="1"/>
        <end position="20"/>
    </location>
</feature>
<name>A0ABW2YR40_9SPHI</name>
<keyword evidence="1" id="KW-0732">Signal</keyword>
<gene>
    <name evidence="2" type="ORF">ACFQZS_01785</name>
</gene>